<feature type="compositionally biased region" description="Basic and acidic residues" evidence="1">
    <location>
        <begin position="56"/>
        <end position="71"/>
    </location>
</feature>
<evidence type="ECO:0000313" key="2">
    <source>
        <dbReference type="EMBL" id="KAF9065627.1"/>
    </source>
</evidence>
<keyword evidence="3" id="KW-1185">Reference proteome</keyword>
<dbReference type="OrthoDB" id="3257768at2759"/>
<dbReference type="Proteomes" id="UP000772434">
    <property type="component" value="Unassembled WGS sequence"/>
</dbReference>
<evidence type="ECO:0000313" key="3">
    <source>
        <dbReference type="Proteomes" id="UP000772434"/>
    </source>
</evidence>
<proteinExistence type="predicted"/>
<dbReference type="Pfam" id="PF18758">
    <property type="entry name" value="KDZ"/>
    <property type="match status" value="1"/>
</dbReference>
<feature type="region of interest" description="Disordered" evidence="1">
    <location>
        <begin position="56"/>
        <end position="81"/>
    </location>
</feature>
<evidence type="ECO:0000256" key="1">
    <source>
        <dbReference type="SAM" id="MobiDB-lite"/>
    </source>
</evidence>
<evidence type="ECO:0008006" key="4">
    <source>
        <dbReference type="Google" id="ProtNLM"/>
    </source>
</evidence>
<comment type="caution">
    <text evidence="2">The sequence shown here is derived from an EMBL/GenBank/DDBJ whole genome shotgun (WGS) entry which is preliminary data.</text>
</comment>
<sequence>MYFDYNFEDNNEDIRARSALVEALSPIYLSATHSEAFVNEITKIWTRRFPEDRLTGRKPFDERSERVKAEDIDSGEPNDPELSLTRTMEALYMEGVQLVCGYTVNSRPLYGRAVETSDRYFVNNSTLYDAIEQAIMRVHNQFAGRIRKASSDWKAELDLVALHWDAQWKMPEGWRKLNGIPLYKWRNDDEVEGEVAREFIRSKCLTEVFYEPGEPQEKTARARMVNALENIRQEDSLEGMEYFGLKTELATESTRQYGLDFDRRNLLIEYLLPTYASAVASSAVDSMLDEATLHWLAKFPEDLTPGRKSHQDQSQRLDSYVYPSDAPYDEEEICNVLLDPDLQSSRMTLERRNAIVGATIGAIRQGNIVRVRILLGLLGAEVVQWFHWLLREKIGSILASAYKARKAYIRALEDQETWLIELHVASFMWDVNEALPTDLFTVYPRYLPYSIYTSEPPIEPSVVFHWEYPVLDVSKQKEKTSWFTTLPPGAFIEAEDVLDIPLEHHRHTNISASGRRQTQNFTFAATHTTRPQLLNFENLPSFLNDNSGLGIYTIDEEASGDSSFITYSFDNPDDESSDLPELAVPVAQGGAGTSRNELAIWRPYRDMSGMGVFSIVYLLQIWGWYITLVVIHQSDPAYPMLQWKNSRSWTTLEYMFSISEFVVVTSSTHYKNSSYLLSFMSKVSAEEMYHTLERLTDNTGTKVPSSRIREFRRMIRFGHELDGVDAAAAGDLAIKCPACPHPDINLPSNWTKTSQEKSWVYKLFTAMDGNMKQVRLNASSEARDPGFNVGRAFFLDPVAHRNHVEQFDKRFPPQRSTCNDYKAVSGAVERGREHNCTVSGIFSVFCAWHDTFRPQGTTDLRYNERHVDVDFAYLSQLRYDAPKIICSSYDVMCQYSVNLTMRVESYPADLHAPHVFGDTQYVVPKFHLPSHVKECHTEFSFNYTPAPAKPMAKHRNAVGGRWDTLDDHLCDWNWRKSITLVSYLLDRGDEVLKKREPVILAFQEMCEQLDKETVAVWRRSVEAWEADSSKPNPLVSTIRPLSYHSVRLKLAKKDELRAQSGSQVVSREVSPVQMIVEGLELEEQQRRLRWDAGQLGQHATLLQQAKIKERATALARRVGAWTAIQQFHLPAATILRSRRASANTVLDGAECPRHLLEIEWELRQGLALDVLETLRQQLLSRAAVLDYKRVHTHGQYQGSRSATVLASLAAKIGACAARYRTHQAVLIPFFKRFKMRTFGVLTGKQWTPKPRITPPGHGFGLNAGVKATNENSIAESLRIGWCKARAKAHRWQEEGLLIQEEMRRVVEFLSHETVKWEQRGIAAGDVHSSRLLPGEPGHIEDSAEIAQGG</sequence>
<accession>A0A9P5U4G1</accession>
<organism evidence="2 3">
    <name type="scientific">Rhodocollybia butyracea</name>
    <dbReference type="NCBI Taxonomy" id="206335"/>
    <lineage>
        <taxon>Eukaryota</taxon>
        <taxon>Fungi</taxon>
        <taxon>Dikarya</taxon>
        <taxon>Basidiomycota</taxon>
        <taxon>Agaricomycotina</taxon>
        <taxon>Agaricomycetes</taxon>
        <taxon>Agaricomycetidae</taxon>
        <taxon>Agaricales</taxon>
        <taxon>Marasmiineae</taxon>
        <taxon>Omphalotaceae</taxon>
        <taxon>Rhodocollybia</taxon>
    </lineage>
</organism>
<dbReference type="EMBL" id="JADNRY010000100">
    <property type="protein sequence ID" value="KAF9065627.1"/>
    <property type="molecule type" value="Genomic_DNA"/>
</dbReference>
<dbReference type="InterPro" id="IPR040521">
    <property type="entry name" value="KDZ"/>
</dbReference>
<protein>
    <recommendedName>
        <fullName evidence="4">CxC2-like cysteine cluster KDZ transposase-associated domain-containing protein</fullName>
    </recommendedName>
</protein>
<feature type="region of interest" description="Disordered" evidence="1">
    <location>
        <begin position="1327"/>
        <end position="1349"/>
    </location>
</feature>
<reference evidence="2" key="1">
    <citation type="submission" date="2020-11" db="EMBL/GenBank/DDBJ databases">
        <authorList>
            <consortium name="DOE Joint Genome Institute"/>
            <person name="Ahrendt S."/>
            <person name="Riley R."/>
            <person name="Andreopoulos W."/>
            <person name="Labutti K."/>
            <person name="Pangilinan J."/>
            <person name="Ruiz-Duenas F.J."/>
            <person name="Barrasa J.M."/>
            <person name="Sanchez-Garcia M."/>
            <person name="Camarero S."/>
            <person name="Miyauchi S."/>
            <person name="Serrano A."/>
            <person name="Linde D."/>
            <person name="Babiker R."/>
            <person name="Drula E."/>
            <person name="Ayuso-Fernandez I."/>
            <person name="Pacheco R."/>
            <person name="Padilla G."/>
            <person name="Ferreira P."/>
            <person name="Barriuso J."/>
            <person name="Kellner H."/>
            <person name="Castanera R."/>
            <person name="Alfaro M."/>
            <person name="Ramirez L."/>
            <person name="Pisabarro A.G."/>
            <person name="Kuo A."/>
            <person name="Tritt A."/>
            <person name="Lipzen A."/>
            <person name="He G."/>
            <person name="Yan M."/>
            <person name="Ng V."/>
            <person name="Cullen D."/>
            <person name="Martin F."/>
            <person name="Rosso M.-N."/>
            <person name="Henrissat B."/>
            <person name="Hibbett D."/>
            <person name="Martinez A.T."/>
            <person name="Grigoriev I.V."/>
        </authorList>
    </citation>
    <scope>NUCLEOTIDE SEQUENCE</scope>
    <source>
        <strain evidence="2">AH 40177</strain>
    </source>
</reference>
<name>A0A9P5U4G1_9AGAR</name>
<gene>
    <name evidence="2" type="ORF">BDP27DRAFT_1366228</name>
</gene>